<dbReference type="Gene3D" id="3.40.50.720">
    <property type="entry name" value="NAD(P)-binding Rossmann-like Domain"/>
    <property type="match status" value="1"/>
</dbReference>
<dbReference type="AlphaFoldDB" id="A0A6I6MLG4"/>
<dbReference type="InterPro" id="IPR055170">
    <property type="entry name" value="GFO_IDH_MocA-like_dom"/>
</dbReference>
<evidence type="ECO:0000313" key="6">
    <source>
        <dbReference type="Proteomes" id="UP000431269"/>
    </source>
</evidence>
<dbReference type="GO" id="GO:0000166">
    <property type="term" value="F:nucleotide binding"/>
    <property type="evidence" value="ECO:0007669"/>
    <property type="project" value="InterPro"/>
</dbReference>
<dbReference type="Proteomes" id="UP000431269">
    <property type="component" value="Chromosome"/>
</dbReference>
<evidence type="ECO:0000259" key="4">
    <source>
        <dbReference type="Pfam" id="PF22725"/>
    </source>
</evidence>
<dbReference type="GO" id="GO:0050112">
    <property type="term" value="F:inositol 2-dehydrogenase (NAD+) activity"/>
    <property type="evidence" value="ECO:0007669"/>
    <property type="project" value="UniProtKB-EC"/>
</dbReference>
<organism evidence="5 6">
    <name type="scientific">Terricaulis silvestris</name>
    <dbReference type="NCBI Taxonomy" id="2686094"/>
    <lineage>
        <taxon>Bacteria</taxon>
        <taxon>Pseudomonadati</taxon>
        <taxon>Pseudomonadota</taxon>
        <taxon>Alphaproteobacteria</taxon>
        <taxon>Caulobacterales</taxon>
        <taxon>Caulobacteraceae</taxon>
        <taxon>Terricaulis</taxon>
    </lineage>
</organism>
<dbReference type="GO" id="GO:0005737">
    <property type="term" value="C:cytoplasm"/>
    <property type="evidence" value="ECO:0007669"/>
    <property type="project" value="TreeGrafter"/>
</dbReference>
<dbReference type="RefSeq" id="WP_158764539.1">
    <property type="nucleotide sequence ID" value="NZ_CP047045.1"/>
</dbReference>
<evidence type="ECO:0000259" key="3">
    <source>
        <dbReference type="Pfam" id="PF01408"/>
    </source>
</evidence>
<dbReference type="Pfam" id="PF01408">
    <property type="entry name" value="GFO_IDH_MocA"/>
    <property type="match status" value="1"/>
</dbReference>
<proteinExistence type="inferred from homology"/>
<dbReference type="InterPro" id="IPR036291">
    <property type="entry name" value="NAD(P)-bd_dom_sf"/>
</dbReference>
<protein>
    <submittedName>
        <fullName evidence="5">Inositol 2-dehydrogenase</fullName>
        <ecNumber evidence="5">1.1.1.18</ecNumber>
    </submittedName>
</protein>
<comment type="similarity">
    <text evidence="1">Belongs to the Gfo/Idh/MocA family.</text>
</comment>
<dbReference type="Gene3D" id="3.30.360.10">
    <property type="entry name" value="Dihydrodipicolinate Reductase, domain 2"/>
    <property type="match status" value="1"/>
</dbReference>
<dbReference type="EMBL" id="CP047045">
    <property type="protein sequence ID" value="QGZ93537.1"/>
    <property type="molecule type" value="Genomic_DNA"/>
</dbReference>
<evidence type="ECO:0000256" key="1">
    <source>
        <dbReference type="ARBA" id="ARBA00010928"/>
    </source>
</evidence>
<dbReference type="PANTHER" id="PTHR42840:SF3">
    <property type="entry name" value="BINDING ROSSMANN FOLD OXIDOREDUCTASE, PUTATIVE (AFU_ORTHOLOGUE AFUA_2G10240)-RELATED"/>
    <property type="match status" value="1"/>
</dbReference>
<sequence>MSQKTEVAVIGAGRMGQIHGPNAARHPDLSVRYVVETDPVLVQKLAAQLGATIATLEDALGDPAIKGVVIASSTDMHLEHSLACVGAGKVVLCEKPIDLDLAKARAAAPKFEGARFVLGFNRRFDPHVSALRQKIAAGVIGDLETLTLINHDPAAPPPAFIPRSGGLFKDFTIHDLDLAYAILGEAPSEIFATASCLVDPMIAELGDVDTARIILRTKSNKLCVISNTRRSGYGYDQRVEAYGSKGMAATANERIDTVEVWSEAGAHASPIRPNFLNRYMPSYAAEMDHFADVMVRGVKPQVGYAEGLAALAWAEACAESARTNAVVRL</sequence>
<reference evidence="6" key="1">
    <citation type="submission" date="2019-12" db="EMBL/GenBank/DDBJ databases">
        <title>Complete genome of Terracaulis silvestris 0127_4.</title>
        <authorList>
            <person name="Vieira S."/>
            <person name="Riedel T."/>
            <person name="Sproer C."/>
            <person name="Pascual J."/>
            <person name="Boedeker C."/>
            <person name="Overmann J."/>
        </authorList>
    </citation>
    <scope>NUCLEOTIDE SEQUENCE [LARGE SCALE GENOMIC DNA]</scope>
    <source>
        <strain evidence="6">0127_4</strain>
    </source>
</reference>
<keyword evidence="6" id="KW-1185">Reference proteome</keyword>
<dbReference type="EC" id="1.1.1.18" evidence="5"/>
<dbReference type="KEGG" id="tsv:DSM104635_00349"/>
<gene>
    <name evidence="5" type="primary">idhA_2</name>
    <name evidence="5" type="ORF">DSM104635_00349</name>
</gene>
<dbReference type="GO" id="GO:0006740">
    <property type="term" value="P:NADPH regeneration"/>
    <property type="evidence" value="ECO:0007669"/>
    <property type="project" value="TreeGrafter"/>
</dbReference>
<accession>A0A6I6MLG4</accession>
<dbReference type="SUPFAM" id="SSF55347">
    <property type="entry name" value="Glyceraldehyde-3-phosphate dehydrogenase-like, C-terminal domain"/>
    <property type="match status" value="1"/>
</dbReference>
<dbReference type="PANTHER" id="PTHR42840">
    <property type="entry name" value="NAD(P)-BINDING ROSSMANN-FOLD SUPERFAMILY PROTEIN-RELATED"/>
    <property type="match status" value="1"/>
</dbReference>
<dbReference type="InterPro" id="IPR000683">
    <property type="entry name" value="Gfo/Idh/MocA-like_OxRdtase_N"/>
</dbReference>
<evidence type="ECO:0000313" key="5">
    <source>
        <dbReference type="EMBL" id="QGZ93537.1"/>
    </source>
</evidence>
<feature type="domain" description="Gfo/Idh/MocA-like oxidoreductase N-terminal" evidence="3">
    <location>
        <begin position="6"/>
        <end position="107"/>
    </location>
</feature>
<keyword evidence="2 5" id="KW-0560">Oxidoreductase</keyword>
<dbReference type="SUPFAM" id="SSF51735">
    <property type="entry name" value="NAD(P)-binding Rossmann-fold domains"/>
    <property type="match status" value="1"/>
</dbReference>
<evidence type="ECO:0000256" key="2">
    <source>
        <dbReference type="ARBA" id="ARBA00023002"/>
    </source>
</evidence>
<name>A0A6I6MLG4_9CAUL</name>
<dbReference type="Pfam" id="PF22725">
    <property type="entry name" value="GFO_IDH_MocA_C3"/>
    <property type="match status" value="1"/>
</dbReference>
<feature type="domain" description="GFO/IDH/MocA-like oxidoreductase" evidence="4">
    <location>
        <begin position="130"/>
        <end position="248"/>
    </location>
</feature>